<protein>
    <submittedName>
        <fullName evidence="2">Uncharacterized protein</fullName>
    </submittedName>
</protein>
<dbReference type="Proteomes" id="UP001590950">
    <property type="component" value="Unassembled WGS sequence"/>
</dbReference>
<dbReference type="EMBL" id="JBEFKJ010000033">
    <property type="protein sequence ID" value="KAL2038311.1"/>
    <property type="molecule type" value="Genomic_DNA"/>
</dbReference>
<keyword evidence="1" id="KW-0732">Signal</keyword>
<name>A0ABR3ZZZ1_9LECA</name>
<evidence type="ECO:0000256" key="1">
    <source>
        <dbReference type="SAM" id="SignalP"/>
    </source>
</evidence>
<accession>A0ABR3ZZZ1</accession>
<organism evidence="2 3">
    <name type="scientific">Stereocaulon virgatum</name>
    <dbReference type="NCBI Taxonomy" id="373712"/>
    <lineage>
        <taxon>Eukaryota</taxon>
        <taxon>Fungi</taxon>
        <taxon>Dikarya</taxon>
        <taxon>Ascomycota</taxon>
        <taxon>Pezizomycotina</taxon>
        <taxon>Lecanoromycetes</taxon>
        <taxon>OSLEUM clade</taxon>
        <taxon>Lecanoromycetidae</taxon>
        <taxon>Lecanorales</taxon>
        <taxon>Lecanorineae</taxon>
        <taxon>Stereocaulaceae</taxon>
        <taxon>Stereocaulon</taxon>
    </lineage>
</organism>
<feature type="signal peptide" evidence="1">
    <location>
        <begin position="1"/>
        <end position="15"/>
    </location>
</feature>
<feature type="chain" id="PRO_5046734991" evidence="1">
    <location>
        <begin position="16"/>
        <end position="140"/>
    </location>
</feature>
<proteinExistence type="predicted"/>
<sequence length="140" mass="15568">MVCLVSFSFACSTSASIQQLSATSVQFAQKIDLSLSLSDGKSIALFIIETRACLYLSSIASLDREPHLSSNCSTPLHQSTFHPPHLCIPAPRHPCLPQPLPHHAFFQLLQLRRLEPIQCIHPKHLALQGQLRSRAHHYPS</sequence>
<keyword evidence="3" id="KW-1185">Reference proteome</keyword>
<evidence type="ECO:0000313" key="2">
    <source>
        <dbReference type="EMBL" id="KAL2038311.1"/>
    </source>
</evidence>
<gene>
    <name evidence="2" type="ORF">N7G274_008960</name>
</gene>
<comment type="caution">
    <text evidence="2">The sequence shown here is derived from an EMBL/GenBank/DDBJ whole genome shotgun (WGS) entry which is preliminary data.</text>
</comment>
<reference evidence="2 3" key="1">
    <citation type="submission" date="2024-09" db="EMBL/GenBank/DDBJ databases">
        <title>Rethinking Asexuality: The Enigmatic Case of Functional Sexual Genes in Lepraria (Stereocaulaceae).</title>
        <authorList>
            <person name="Doellman M."/>
            <person name="Sun Y."/>
            <person name="Barcenas-Pena A."/>
            <person name="Lumbsch H.T."/>
            <person name="Grewe F."/>
        </authorList>
    </citation>
    <scope>NUCLEOTIDE SEQUENCE [LARGE SCALE GENOMIC DNA]</scope>
    <source>
        <strain evidence="2 3">Mercado 3170</strain>
    </source>
</reference>
<evidence type="ECO:0000313" key="3">
    <source>
        <dbReference type="Proteomes" id="UP001590950"/>
    </source>
</evidence>